<feature type="non-terminal residue" evidence="1">
    <location>
        <position position="50"/>
    </location>
</feature>
<organism evidence="1 2">
    <name type="scientific">Adineta steineri</name>
    <dbReference type="NCBI Taxonomy" id="433720"/>
    <lineage>
        <taxon>Eukaryota</taxon>
        <taxon>Metazoa</taxon>
        <taxon>Spiralia</taxon>
        <taxon>Gnathifera</taxon>
        <taxon>Rotifera</taxon>
        <taxon>Eurotatoria</taxon>
        <taxon>Bdelloidea</taxon>
        <taxon>Adinetida</taxon>
        <taxon>Adinetidae</taxon>
        <taxon>Adineta</taxon>
    </lineage>
</organism>
<reference evidence="1" key="1">
    <citation type="submission" date="2021-02" db="EMBL/GenBank/DDBJ databases">
        <authorList>
            <person name="Nowell W R."/>
        </authorList>
    </citation>
    <scope>NUCLEOTIDE SEQUENCE</scope>
</reference>
<name>A0A820JR21_9BILA</name>
<dbReference type="Proteomes" id="UP000663881">
    <property type="component" value="Unassembled WGS sequence"/>
</dbReference>
<proteinExistence type="predicted"/>
<evidence type="ECO:0000313" key="2">
    <source>
        <dbReference type="Proteomes" id="UP000663881"/>
    </source>
</evidence>
<accession>A0A820JR21</accession>
<sequence length="50" mass="4926">MSLSGSNFGKSFLGCFGSGCCALGTAMAFAANQGLFAAMVAMNLKVGLGD</sequence>
<comment type="caution">
    <text evidence="1">The sequence shown here is derived from an EMBL/GenBank/DDBJ whole genome shotgun (WGS) entry which is preliminary data.</text>
</comment>
<gene>
    <name evidence="1" type="ORF">OKA104_LOCUS47615</name>
</gene>
<dbReference type="EMBL" id="CAJOAY010019173">
    <property type="protein sequence ID" value="CAF4328053.1"/>
    <property type="molecule type" value="Genomic_DNA"/>
</dbReference>
<evidence type="ECO:0000313" key="1">
    <source>
        <dbReference type="EMBL" id="CAF4328053.1"/>
    </source>
</evidence>
<dbReference type="AlphaFoldDB" id="A0A820JR21"/>
<protein>
    <submittedName>
        <fullName evidence="1">Uncharacterized protein</fullName>
    </submittedName>
</protein>